<dbReference type="AlphaFoldDB" id="A0A5E4E3W7"/>
<dbReference type="OMA" id="NERFIVH"/>
<dbReference type="Gramene" id="VVA09401">
    <property type="protein sequence ID" value="VVA09401"/>
    <property type="gene ID" value="Prudul26B024761"/>
</dbReference>
<name>A0A5E4E3W7_PRUDU</name>
<dbReference type="Pfam" id="PF00201">
    <property type="entry name" value="UDPGT"/>
    <property type="match status" value="1"/>
</dbReference>
<dbReference type="InterPro" id="IPR002213">
    <property type="entry name" value="UDP_glucos_trans"/>
</dbReference>
<dbReference type="PROSITE" id="PS00375">
    <property type="entry name" value="UDPGT"/>
    <property type="match status" value="1"/>
</dbReference>
<dbReference type="PANTHER" id="PTHR48047:SF182">
    <property type="entry name" value="GLYCOSYLTRANSFERASE"/>
    <property type="match status" value="1"/>
</dbReference>
<dbReference type="Gene3D" id="3.40.50.2000">
    <property type="entry name" value="Glycogen Phosphorylase B"/>
    <property type="match status" value="2"/>
</dbReference>
<organism evidence="6 7">
    <name type="scientific">Prunus dulcis</name>
    <name type="common">Almond</name>
    <name type="synonym">Amygdalus dulcis</name>
    <dbReference type="NCBI Taxonomy" id="3755"/>
    <lineage>
        <taxon>Eukaryota</taxon>
        <taxon>Viridiplantae</taxon>
        <taxon>Streptophyta</taxon>
        <taxon>Embryophyta</taxon>
        <taxon>Tracheophyta</taxon>
        <taxon>Spermatophyta</taxon>
        <taxon>Magnoliopsida</taxon>
        <taxon>eudicotyledons</taxon>
        <taxon>Gunneridae</taxon>
        <taxon>Pentapetalae</taxon>
        <taxon>rosids</taxon>
        <taxon>fabids</taxon>
        <taxon>Rosales</taxon>
        <taxon>Rosaceae</taxon>
        <taxon>Amygdaloideae</taxon>
        <taxon>Amygdaleae</taxon>
        <taxon>Prunus</taxon>
    </lineage>
</organism>
<dbReference type="CDD" id="cd03784">
    <property type="entry name" value="GT1_Gtf-like"/>
    <property type="match status" value="1"/>
</dbReference>
<dbReference type="FunFam" id="3.40.50.2000:FF:000071">
    <property type="entry name" value="Glycosyltransferase"/>
    <property type="match status" value="1"/>
</dbReference>
<evidence type="ECO:0000313" key="6">
    <source>
        <dbReference type="EMBL" id="VVA09401.1"/>
    </source>
</evidence>
<proteinExistence type="inferred from homology"/>
<dbReference type="EMBL" id="CABIKO010000001">
    <property type="protein sequence ID" value="VVA09401.1"/>
    <property type="molecule type" value="Genomic_DNA"/>
</dbReference>
<evidence type="ECO:0000313" key="7">
    <source>
        <dbReference type="Proteomes" id="UP000327085"/>
    </source>
</evidence>
<evidence type="ECO:0000256" key="2">
    <source>
        <dbReference type="ARBA" id="ARBA00022676"/>
    </source>
</evidence>
<keyword evidence="3 4" id="KW-0808">Transferase</keyword>
<dbReference type="FunFam" id="3.40.50.2000:FF:000047">
    <property type="entry name" value="Glycosyltransferase"/>
    <property type="match status" value="1"/>
</dbReference>
<dbReference type="EC" id="2.4.1.-" evidence="5"/>
<evidence type="ECO:0000256" key="3">
    <source>
        <dbReference type="ARBA" id="ARBA00022679"/>
    </source>
</evidence>
<keyword evidence="2 4" id="KW-0328">Glycosyltransferase</keyword>
<evidence type="ECO:0000256" key="5">
    <source>
        <dbReference type="RuleBase" id="RU362057"/>
    </source>
</evidence>
<dbReference type="GO" id="GO:0035251">
    <property type="term" value="F:UDP-glucosyltransferase activity"/>
    <property type="evidence" value="ECO:0007669"/>
    <property type="project" value="TreeGrafter"/>
</dbReference>
<dbReference type="Proteomes" id="UP000327085">
    <property type="component" value="Chromosome 7"/>
</dbReference>
<evidence type="ECO:0000256" key="1">
    <source>
        <dbReference type="ARBA" id="ARBA00009995"/>
    </source>
</evidence>
<accession>A0A5E4E3W7</accession>
<reference evidence="7" key="1">
    <citation type="journal article" date="2020" name="Plant J.">
        <title>Transposons played a major role in the diversification between the closely related almond and peach genomes: results from the almond genome sequence.</title>
        <authorList>
            <person name="Alioto T."/>
            <person name="Alexiou K.G."/>
            <person name="Bardil A."/>
            <person name="Barteri F."/>
            <person name="Castanera R."/>
            <person name="Cruz F."/>
            <person name="Dhingra A."/>
            <person name="Duval H."/>
            <person name="Fernandez I Marti A."/>
            <person name="Frias L."/>
            <person name="Galan B."/>
            <person name="Garcia J.L."/>
            <person name="Howad W."/>
            <person name="Gomez-Garrido J."/>
            <person name="Gut M."/>
            <person name="Julca I."/>
            <person name="Morata J."/>
            <person name="Puigdomenech P."/>
            <person name="Ribeca P."/>
            <person name="Rubio Cabetas M.J."/>
            <person name="Vlasova A."/>
            <person name="Wirthensohn M."/>
            <person name="Garcia-Mas J."/>
            <person name="Gabaldon T."/>
            <person name="Casacuberta J.M."/>
            <person name="Arus P."/>
        </authorList>
    </citation>
    <scope>NUCLEOTIDE SEQUENCE [LARGE SCALE GENOMIC DNA]</scope>
    <source>
        <strain evidence="7">cv. Texas</strain>
    </source>
</reference>
<dbReference type="PANTHER" id="PTHR48047">
    <property type="entry name" value="GLYCOSYLTRANSFERASE"/>
    <property type="match status" value="1"/>
</dbReference>
<comment type="similarity">
    <text evidence="1 4">Belongs to the UDP-glycosyltransferase family.</text>
</comment>
<dbReference type="InterPro" id="IPR035595">
    <property type="entry name" value="UDP_glycos_trans_CS"/>
</dbReference>
<gene>
    <name evidence="6" type="ORF">ALMOND_2B024761</name>
</gene>
<protein>
    <recommendedName>
        <fullName evidence="5">Glycosyltransferase</fullName>
        <ecNumber evidence="5">2.4.1.-</ecNumber>
    </recommendedName>
</protein>
<dbReference type="SUPFAM" id="SSF53756">
    <property type="entry name" value="UDP-Glycosyltransferase/glycogen phosphorylase"/>
    <property type="match status" value="1"/>
</dbReference>
<evidence type="ECO:0000256" key="4">
    <source>
        <dbReference type="RuleBase" id="RU003718"/>
    </source>
</evidence>
<sequence>MAMASESHDDQLHFVLIPLMSPGHLIPMADNAKLLAERGVVVTIVTTPLNAIRIKPIIDRSIDSGLPIQLVQFSLPLQEFGLPEGCENMDSVPSRKLFWNFFAAVDKLQEPLEKFLETMKPNPSCIIADKYMAWTANIARKFRIPRLLFDGTSCFTLLCSHNIQEHKVLESVSGSEPFLVPGLPDEIELTKFQLPGNMNPGSEDFSSLHDKVKESEEGAYGIVVNSFEELEFEYVKEFKKVNRGRVWSIGPVSLSNKTDLDKAQRGNMASIDENKCLNWLGSWPQSSVVYVCLGSLSQVTTLQLVELGLGLEASNRPFVWVISRNKIDEWEKWLLEDGFEERIKGRGLLIHGWAPQVLILSHPAVGGFLTHCGWNSTLEGICAGIPMITWPFFAEQFYNEKFIVQVLKIGESVGAKVAIPLGEQEISKVLVKRVEFKEAIDKVMIKEGKEGEDRRKRARELAVLAKKATEGGGSSYLNMTLLIEDIRSCKANN</sequence>
<dbReference type="InParanoid" id="A0A5E4E3W7"/>